<feature type="transmembrane region" description="Helical" evidence="1">
    <location>
        <begin position="282"/>
        <end position="299"/>
    </location>
</feature>
<organism evidence="2">
    <name type="scientific">Aphanomyces astaci</name>
    <name type="common">Crayfish plague agent</name>
    <dbReference type="NCBI Taxonomy" id="112090"/>
    <lineage>
        <taxon>Eukaryota</taxon>
        <taxon>Sar</taxon>
        <taxon>Stramenopiles</taxon>
        <taxon>Oomycota</taxon>
        <taxon>Saprolegniomycetes</taxon>
        <taxon>Saprolegniales</taxon>
        <taxon>Verrucalvaceae</taxon>
        <taxon>Aphanomyces</taxon>
    </lineage>
</organism>
<evidence type="ECO:0000313" key="2">
    <source>
        <dbReference type="EMBL" id="ETV80240.1"/>
    </source>
</evidence>
<dbReference type="RefSeq" id="XP_009830164.1">
    <property type="nucleotide sequence ID" value="XM_009831862.1"/>
</dbReference>
<feature type="transmembrane region" description="Helical" evidence="1">
    <location>
        <begin position="32"/>
        <end position="53"/>
    </location>
</feature>
<dbReference type="AlphaFoldDB" id="W4GKM0"/>
<dbReference type="OrthoDB" id="70232at2759"/>
<feature type="transmembrane region" description="Helical" evidence="1">
    <location>
        <begin position="177"/>
        <end position="201"/>
    </location>
</feature>
<keyword evidence="1" id="KW-0812">Transmembrane</keyword>
<name>W4GKM0_APHAT</name>
<accession>W4GKM0</accession>
<keyword evidence="1" id="KW-0472">Membrane</keyword>
<keyword evidence="1" id="KW-1133">Transmembrane helix</keyword>
<feature type="transmembrane region" description="Helical" evidence="1">
    <location>
        <begin position="137"/>
        <end position="156"/>
    </location>
</feature>
<evidence type="ECO:0000256" key="1">
    <source>
        <dbReference type="SAM" id="Phobius"/>
    </source>
</evidence>
<feature type="transmembrane region" description="Helical" evidence="1">
    <location>
        <begin position="213"/>
        <end position="234"/>
    </location>
</feature>
<gene>
    <name evidence="2" type="ORF">H257_06585</name>
</gene>
<dbReference type="EMBL" id="KI913126">
    <property type="protein sequence ID" value="ETV80240.1"/>
    <property type="molecule type" value="Genomic_DNA"/>
</dbReference>
<dbReference type="VEuPathDB" id="FungiDB:H257_06585"/>
<protein>
    <submittedName>
        <fullName evidence="2">Uncharacterized protein</fullName>
    </submittedName>
</protein>
<feature type="transmembrane region" description="Helical" evidence="1">
    <location>
        <begin position="255"/>
        <end position="276"/>
    </location>
</feature>
<dbReference type="GeneID" id="20808581"/>
<reference evidence="2" key="1">
    <citation type="submission" date="2013-12" db="EMBL/GenBank/DDBJ databases">
        <title>The Genome Sequence of Aphanomyces astaci APO3.</title>
        <authorList>
            <consortium name="The Broad Institute Genomics Platform"/>
            <person name="Russ C."/>
            <person name="Tyler B."/>
            <person name="van West P."/>
            <person name="Dieguez-Uribeondo J."/>
            <person name="Young S.K."/>
            <person name="Zeng Q."/>
            <person name="Gargeya S."/>
            <person name="Fitzgerald M."/>
            <person name="Abouelleil A."/>
            <person name="Alvarado L."/>
            <person name="Chapman S.B."/>
            <person name="Gainer-Dewar J."/>
            <person name="Goldberg J."/>
            <person name="Griggs A."/>
            <person name="Gujja S."/>
            <person name="Hansen M."/>
            <person name="Howarth C."/>
            <person name="Imamovic A."/>
            <person name="Ireland A."/>
            <person name="Larimer J."/>
            <person name="McCowan C."/>
            <person name="Murphy C."/>
            <person name="Pearson M."/>
            <person name="Poon T.W."/>
            <person name="Priest M."/>
            <person name="Roberts A."/>
            <person name="Saif S."/>
            <person name="Shea T."/>
            <person name="Sykes S."/>
            <person name="Wortman J."/>
            <person name="Nusbaum C."/>
            <person name="Birren B."/>
        </authorList>
    </citation>
    <scope>NUCLEOTIDE SEQUENCE [LARGE SCALE GENOMIC DNA]</scope>
    <source>
        <strain evidence="2">APO3</strain>
    </source>
</reference>
<feature type="transmembrane region" description="Helical" evidence="1">
    <location>
        <begin position="319"/>
        <end position="340"/>
    </location>
</feature>
<sequence>MNTSHDKPLQCFWNATVGTCHKSDWSSCGYDWLAKVPVGLVWLVWFFAGTYALSQFGTLKFDTTIHDPLGQGIAIALSQRKSTSVRRPWLLRYIKLCAIWAEWPTFTFTPLTIAFKISNEEGLLRGLNLNVDAALEVFGVVLVACCGLGIVVLRNWKRNASGDAILKKALYPITFDLFFIPTTTLLARIGTCPEGFAHIALASGATCECVDQFGGFWAIGFGGFVLLYCSAMYYKMHIEPHGTTMDFRFQTSFQIMMAMARTVNPIVSILVVLLNVHIYPARATPIACAFLIMVTYLLVYSYKTQPCIGSGRIPNNIRVVSFSSSVYSSVCVFLFCVTGTSISSLYYSLVPLPVVWLVAWTINDRRAKLFYIPYRPIVDLLVMPEARPQLAGVIAALYADPMKIRSEDYLLIVTRLYSIARSSDAEPQSRTHALRTLWFLHCKNFRKAKGQFGEPEDEMQALPPKLWLKDRENPDRVQWTKAGMAKSELLSSKQTQVKIARIDHLSDVLQDDSAASVDMTHLALLSKVSGHSGRLSRTAGTTALAELTTTAAETPPNVAAAAVADVAAAATTDNGTPDAPAASIRPPKLRSFAMPISARSSSMVATTVFGVIRIREKQWLSRNEDPVDAVQHCDELFRLAKDVMVTCTVVADKSAMFEAAMYLLQLYQARYLRLHKATYVRIVSSLCATDHTKIAIDAVHTLYKLVLDAVLAPELWLRTSSSLDLLLCALDHPSTVTVAKCVIVAKAILMAAESESRTNLFALLTPASIARLRCAFLDYHANYQISTTLEDICAGLHRMELQRGAKHREDLQRRAAASSLMRNIAQSIKSGAKSTVSVGIDRSMPSRRLSLRVSPVDPLVTANLQQMPDRVFGSTMCVQVQEMDEESTRDLVNKAVNVPTTSAPTRSVHVTGVGSGGNVKGGAAGGVKIQYLFVQADVIEEIHRRRTVRTQFEQALMRAYQIYNDGRARVQVDRPADAATSPISRKKLPASFGEIMELYAVPGCALEGMLASVVQPHMRQFFESQVMPFMILR</sequence>
<proteinExistence type="predicted"/>